<dbReference type="CDD" id="cd06261">
    <property type="entry name" value="TM_PBP2"/>
    <property type="match status" value="1"/>
</dbReference>
<evidence type="ECO:0000256" key="6">
    <source>
        <dbReference type="ARBA" id="ARBA00023136"/>
    </source>
</evidence>
<keyword evidence="6 7" id="KW-0472">Membrane</keyword>
<dbReference type="InterPro" id="IPR035906">
    <property type="entry name" value="MetI-like_sf"/>
</dbReference>
<gene>
    <name evidence="9" type="primary">lacF_16</name>
    <name evidence="9" type="ORF">SDC9_52013</name>
</gene>
<keyword evidence="4 7" id="KW-0812">Transmembrane</keyword>
<keyword evidence="5 7" id="KW-1133">Transmembrane helix</keyword>
<dbReference type="GO" id="GO:0055085">
    <property type="term" value="P:transmembrane transport"/>
    <property type="evidence" value="ECO:0007669"/>
    <property type="project" value="InterPro"/>
</dbReference>
<reference evidence="9" key="1">
    <citation type="submission" date="2019-08" db="EMBL/GenBank/DDBJ databases">
        <authorList>
            <person name="Kucharzyk K."/>
            <person name="Murdoch R.W."/>
            <person name="Higgins S."/>
            <person name="Loffler F."/>
        </authorList>
    </citation>
    <scope>NUCLEOTIDE SEQUENCE</scope>
</reference>
<evidence type="ECO:0000313" key="9">
    <source>
        <dbReference type="EMBL" id="MPM05722.1"/>
    </source>
</evidence>
<dbReference type="Pfam" id="PF00528">
    <property type="entry name" value="BPD_transp_1"/>
    <property type="match status" value="1"/>
</dbReference>
<dbReference type="PANTHER" id="PTHR30193">
    <property type="entry name" value="ABC TRANSPORTER PERMEASE PROTEIN"/>
    <property type="match status" value="1"/>
</dbReference>
<comment type="caution">
    <text evidence="9">The sequence shown here is derived from an EMBL/GenBank/DDBJ whole genome shotgun (WGS) entry which is preliminary data.</text>
</comment>
<dbReference type="InterPro" id="IPR051393">
    <property type="entry name" value="ABC_transporter_permease"/>
</dbReference>
<keyword evidence="2" id="KW-0813">Transport</keyword>
<feature type="transmembrane region" description="Helical" evidence="7">
    <location>
        <begin position="158"/>
        <end position="180"/>
    </location>
</feature>
<feature type="transmembrane region" description="Helical" evidence="7">
    <location>
        <begin position="212"/>
        <end position="232"/>
    </location>
</feature>
<feature type="transmembrane region" description="Helical" evidence="7">
    <location>
        <begin position="266"/>
        <end position="289"/>
    </location>
</feature>
<dbReference type="InterPro" id="IPR000515">
    <property type="entry name" value="MetI-like"/>
</dbReference>
<evidence type="ECO:0000256" key="1">
    <source>
        <dbReference type="ARBA" id="ARBA00004651"/>
    </source>
</evidence>
<dbReference type="Gene3D" id="1.10.3720.10">
    <property type="entry name" value="MetI-like"/>
    <property type="match status" value="1"/>
</dbReference>
<dbReference type="PANTHER" id="PTHR30193:SF37">
    <property type="entry name" value="INNER MEMBRANE ABC TRANSPORTER PERMEASE PROTEIN YCJO"/>
    <property type="match status" value="1"/>
</dbReference>
<name>A0A644WPQ5_9ZZZZ</name>
<sequence length="298" mass="33543">MKNKIESFKNKSGFLGWLFNIPYLAYSVIFFLIPLLWAFWLSLTDWNLMSKSKKFVGLDNFKVLFSDPRIKAAFINSFKYLVPIVIFTVAVAIVIALLVHKLPDKIKGITAVLFFIPYLTSGVAISVVVRYFFSYNSVLNVYLREKGINIDWFRDPKWSFIIIFGIVVWKMSGYYALFILSALESISDDVHDACKIDGATGLKKFISVTLPMIIPTLTTVVVLAAGLAFGIFTEPYLLTGGGPNLATTTWQLEIYNTSFTNFQSGYGAAIAIANAVHIFVSIKIITFIMEKFNNKYGM</sequence>
<proteinExistence type="predicted"/>
<evidence type="ECO:0000256" key="3">
    <source>
        <dbReference type="ARBA" id="ARBA00022475"/>
    </source>
</evidence>
<dbReference type="GO" id="GO:0005886">
    <property type="term" value="C:plasma membrane"/>
    <property type="evidence" value="ECO:0007669"/>
    <property type="project" value="UniProtKB-SubCell"/>
</dbReference>
<feature type="transmembrane region" description="Helical" evidence="7">
    <location>
        <begin position="80"/>
        <end position="99"/>
    </location>
</feature>
<evidence type="ECO:0000256" key="5">
    <source>
        <dbReference type="ARBA" id="ARBA00022989"/>
    </source>
</evidence>
<dbReference type="EMBL" id="VSSQ01001159">
    <property type="protein sequence ID" value="MPM05722.1"/>
    <property type="molecule type" value="Genomic_DNA"/>
</dbReference>
<keyword evidence="3" id="KW-1003">Cell membrane</keyword>
<comment type="subcellular location">
    <subcellularLocation>
        <location evidence="1">Cell membrane</location>
        <topology evidence="1">Multi-pass membrane protein</topology>
    </subcellularLocation>
</comment>
<evidence type="ECO:0000256" key="7">
    <source>
        <dbReference type="SAM" id="Phobius"/>
    </source>
</evidence>
<feature type="domain" description="ABC transmembrane type-1" evidence="8">
    <location>
        <begin position="74"/>
        <end position="289"/>
    </location>
</feature>
<accession>A0A644WPQ5</accession>
<dbReference type="SUPFAM" id="SSF161098">
    <property type="entry name" value="MetI-like"/>
    <property type="match status" value="1"/>
</dbReference>
<dbReference type="AlphaFoldDB" id="A0A644WPQ5"/>
<evidence type="ECO:0000259" key="8">
    <source>
        <dbReference type="PROSITE" id="PS50928"/>
    </source>
</evidence>
<evidence type="ECO:0000256" key="4">
    <source>
        <dbReference type="ARBA" id="ARBA00022692"/>
    </source>
</evidence>
<organism evidence="9">
    <name type="scientific">bioreactor metagenome</name>
    <dbReference type="NCBI Taxonomy" id="1076179"/>
    <lineage>
        <taxon>unclassified sequences</taxon>
        <taxon>metagenomes</taxon>
        <taxon>ecological metagenomes</taxon>
    </lineage>
</organism>
<dbReference type="PROSITE" id="PS50928">
    <property type="entry name" value="ABC_TM1"/>
    <property type="match status" value="1"/>
</dbReference>
<evidence type="ECO:0000256" key="2">
    <source>
        <dbReference type="ARBA" id="ARBA00022448"/>
    </source>
</evidence>
<feature type="transmembrane region" description="Helical" evidence="7">
    <location>
        <begin position="111"/>
        <end position="133"/>
    </location>
</feature>
<protein>
    <submittedName>
        <fullName evidence="9">Lactose transport system permease protein LacF</fullName>
    </submittedName>
</protein>
<feature type="transmembrane region" description="Helical" evidence="7">
    <location>
        <begin position="21"/>
        <end position="40"/>
    </location>
</feature>